<dbReference type="EMBL" id="JBHTCR010000010">
    <property type="protein sequence ID" value="MFC7348475.1"/>
    <property type="molecule type" value="Genomic_DNA"/>
</dbReference>
<sequence>MEFKITEKFKNLEIITQSDYLEDVKIDHKVSVPDNETLTFRINKFKKLGYEKPSDGFVDILNINNFHFHAWLEVDDFASQIEFNIEKVYTRLTSIEDDYDAKLWVKGQTPEEIALWKTFRVLDTRPEIGDGKLAVYSIQNGIAPPNEPAIYYINRALAYKTNLTFNEYYEAVLDMLGIADWQYLFTEISLEDLKADGIYKNLKESLEALQKAFPDKDYSHYFKLLEER</sequence>
<accession>A0ABW2M3J1</accession>
<keyword evidence="2" id="KW-1185">Reference proteome</keyword>
<name>A0ABW2M3J1_9FLAO</name>
<dbReference type="RefSeq" id="WP_378182250.1">
    <property type="nucleotide sequence ID" value="NZ_JBHTCR010000010.1"/>
</dbReference>
<protein>
    <submittedName>
        <fullName evidence="1">Uncharacterized protein</fullName>
    </submittedName>
</protein>
<evidence type="ECO:0000313" key="2">
    <source>
        <dbReference type="Proteomes" id="UP001596550"/>
    </source>
</evidence>
<evidence type="ECO:0000313" key="1">
    <source>
        <dbReference type="EMBL" id="MFC7348475.1"/>
    </source>
</evidence>
<organism evidence="1 2">
    <name type="scientific">Chryseobacterium zhengzhouense</name>
    <dbReference type="NCBI Taxonomy" id="1636086"/>
    <lineage>
        <taxon>Bacteria</taxon>
        <taxon>Pseudomonadati</taxon>
        <taxon>Bacteroidota</taxon>
        <taxon>Flavobacteriia</taxon>
        <taxon>Flavobacteriales</taxon>
        <taxon>Weeksellaceae</taxon>
        <taxon>Chryseobacterium group</taxon>
        <taxon>Chryseobacterium</taxon>
    </lineage>
</organism>
<dbReference type="Proteomes" id="UP001596550">
    <property type="component" value="Unassembled WGS sequence"/>
</dbReference>
<reference evidence="2" key="1">
    <citation type="journal article" date="2019" name="Int. J. Syst. Evol. Microbiol.">
        <title>The Global Catalogue of Microorganisms (GCM) 10K type strain sequencing project: providing services to taxonomists for standard genome sequencing and annotation.</title>
        <authorList>
            <consortium name="The Broad Institute Genomics Platform"/>
            <consortium name="The Broad Institute Genome Sequencing Center for Infectious Disease"/>
            <person name="Wu L."/>
            <person name="Ma J."/>
        </authorList>
    </citation>
    <scope>NUCLEOTIDE SEQUENCE [LARGE SCALE GENOMIC DNA]</scope>
    <source>
        <strain evidence="2">CCUG 54781</strain>
    </source>
</reference>
<comment type="caution">
    <text evidence="1">The sequence shown here is derived from an EMBL/GenBank/DDBJ whole genome shotgun (WGS) entry which is preliminary data.</text>
</comment>
<gene>
    <name evidence="1" type="ORF">ACFQO9_17290</name>
</gene>
<proteinExistence type="predicted"/>